<dbReference type="AlphaFoldDB" id="A0A143PMG2"/>
<evidence type="ECO:0000313" key="2">
    <source>
        <dbReference type="EMBL" id="AMY09782.1"/>
    </source>
</evidence>
<protein>
    <recommendedName>
        <fullName evidence="4">PEP-CTERM protein-sorting domain-containing protein</fullName>
    </recommendedName>
</protein>
<feature type="chain" id="PRO_5007511720" description="PEP-CTERM protein-sorting domain-containing protein" evidence="1">
    <location>
        <begin position="31"/>
        <end position="287"/>
    </location>
</feature>
<proteinExistence type="predicted"/>
<evidence type="ECO:0008006" key="4">
    <source>
        <dbReference type="Google" id="ProtNLM"/>
    </source>
</evidence>
<dbReference type="RefSeq" id="WP_157899217.1">
    <property type="nucleotide sequence ID" value="NZ_CP015136.1"/>
</dbReference>
<dbReference type="PATRIC" id="fig|1813736.3.peg.3206"/>
<dbReference type="EMBL" id="CP015136">
    <property type="protein sequence ID" value="AMY09782.1"/>
    <property type="molecule type" value="Genomic_DNA"/>
</dbReference>
<feature type="signal peptide" evidence="1">
    <location>
        <begin position="1"/>
        <end position="30"/>
    </location>
</feature>
<name>A0A143PMG2_LUTPR</name>
<keyword evidence="3" id="KW-1185">Reference proteome</keyword>
<dbReference type="Proteomes" id="UP000076079">
    <property type="component" value="Chromosome"/>
</dbReference>
<reference evidence="2 3" key="1">
    <citation type="journal article" date="2016" name="Genome Announc.">
        <title>First Complete Genome Sequence of a Subdivision 6 Acidobacterium Strain.</title>
        <authorList>
            <person name="Huang S."/>
            <person name="Vieira S."/>
            <person name="Bunk B."/>
            <person name="Riedel T."/>
            <person name="Sproer C."/>
            <person name="Overmann J."/>
        </authorList>
    </citation>
    <scope>NUCLEOTIDE SEQUENCE [LARGE SCALE GENOMIC DNA]</scope>
    <source>
        <strain evidence="3">DSM 100886 HEG_-6_39</strain>
    </source>
</reference>
<keyword evidence="1" id="KW-0732">Signal</keyword>
<gene>
    <name evidence="2" type="ORF">LuPra_03007</name>
</gene>
<evidence type="ECO:0000313" key="3">
    <source>
        <dbReference type="Proteomes" id="UP000076079"/>
    </source>
</evidence>
<evidence type="ECO:0000256" key="1">
    <source>
        <dbReference type="SAM" id="SignalP"/>
    </source>
</evidence>
<accession>A0A143PMG2</accession>
<sequence precursor="true">MKCSLVRSVSQRTALVAVLCLIGGTGGAEAGFITFEAAGPDPASITPARDAFRAAVGGGSLAGANGSFGGLRREINWDGVPAMFSDPSGLPGDFFNVNSPRGAVFSTPGTAFMVSANAGGAAPTLFGFPDDFEAFSAQKIFTAVNSPITDVLFFVPGTTNAATTNAFGVVFVDVEAANVTKLEFFDVSNNLIYTRNALVSGNQGLTFLGAAATAGERIGRVRITAGANTFVSNGVLGNLDDEIVVMDDFLYGEPVGRAAVPEPGLTSLVVLGGIGALRRWRRSRQGA</sequence>
<organism evidence="2 3">
    <name type="scientific">Luteitalea pratensis</name>
    <dbReference type="NCBI Taxonomy" id="1855912"/>
    <lineage>
        <taxon>Bacteria</taxon>
        <taxon>Pseudomonadati</taxon>
        <taxon>Acidobacteriota</taxon>
        <taxon>Vicinamibacteria</taxon>
        <taxon>Vicinamibacterales</taxon>
        <taxon>Vicinamibacteraceae</taxon>
        <taxon>Luteitalea</taxon>
    </lineage>
</organism>
<dbReference type="OrthoDB" id="937176at2"/>
<reference evidence="3" key="2">
    <citation type="submission" date="2016-04" db="EMBL/GenBank/DDBJ databases">
        <title>First Complete Genome Sequence of a Subdivision 6 Acidobacterium.</title>
        <authorList>
            <person name="Huang S."/>
            <person name="Vieira S."/>
            <person name="Bunk B."/>
            <person name="Riedel T."/>
            <person name="Sproeer C."/>
            <person name="Overmann J."/>
        </authorList>
    </citation>
    <scope>NUCLEOTIDE SEQUENCE [LARGE SCALE GENOMIC DNA]</scope>
    <source>
        <strain evidence="3">DSM 100886 HEG_-6_39</strain>
    </source>
</reference>
<dbReference type="KEGG" id="abac:LuPra_03007"/>